<dbReference type="AlphaFoldDB" id="A0A183C055"/>
<evidence type="ECO:0000256" key="6">
    <source>
        <dbReference type="ARBA" id="ARBA00022737"/>
    </source>
</evidence>
<dbReference type="Pfam" id="PF00053">
    <property type="entry name" value="EGF_laminin"/>
    <property type="match status" value="2"/>
</dbReference>
<dbReference type="Pfam" id="PF01694">
    <property type="entry name" value="Rhomboid"/>
    <property type="match status" value="1"/>
</dbReference>
<dbReference type="InterPro" id="IPR022764">
    <property type="entry name" value="Peptidase_S54_rhomboid_dom"/>
</dbReference>
<evidence type="ECO:0000256" key="1">
    <source>
        <dbReference type="ARBA" id="ARBA00004141"/>
    </source>
</evidence>
<reference evidence="18" key="2">
    <citation type="submission" date="2014-05" db="EMBL/GenBank/DDBJ databases">
        <title>The genome and life-stage specific transcriptomes of Globodera pallida elucidate key aspects of plant parasitism by a cyst nematode.</title>
        <authorList>
            <person name="Cotton J.A."/>
            <person name="Lilley C.J."/>
            <person name="Jones L.M."/>
            <person name="Kikuchi T."/>
            <person name="Reid A.J."/>
            <person name="Thorpe P."/>
            <person name="Tsai I.J."/>
            <person name="Beasley H."/>
            <person name="Blok V."/>
            <person name="Cock P.J.A."/>
            <person name="Van den Akker S.E."/>
            <person name="Holroyd N."/>
            <person name="Hunt M."/>
            <person name="Mantelin S."/>
            <person name="Naghra H."/>
            <person name="Pain A."/>
            <person name="Palomares-Rius J.E."/>
            <person name="Zarowiecki M."/>
            <person name="Berriman M."/>
            <person name="Jones J.T."/>
            <person name="Urwin P.E."/>
        </authorList>
    </citation>
    <scope>NUCLEOTIDE SEQUENCE [LARGE SCALE GENOMIC DNA]</scope>
    <source>
        <strain evidence="18">Lindley</strain>
    </source>
</reference>
<keyword evidence="6" id="KW-0677">Repeat</keyword>
<feature type="domain" description="Laminin N-terminal" evidence="17">
    <location>
        <begin position="366"/>
        <end position="675"/>
    </location>
</feature>
<evidence type="ECO:0000256" key="10">
    <source>
        <dbReference type="ARBA" id="ARBA00023180"/>
    </source>
</evidence>
<dbReference type="GO" id="GO:0009887">
    <property type="term" value="P:animal organ morphogenesis"/>
    <property type="evidence" value="ECO:0007669"/>
    <property type="project" value="TreeGrafter"/>
</dbReference>
<dbReference type="WBParaSite" id="GPLIN_000624700">
    <property type="protein sequence ID" value="GPLIN_000624700"/>
    <property type="gene ID" value="GPLIN_000624700"/>
</dbReference>
<dbReference type="FunFam" id="2.10.25.10:FF:000188">
    <property type="entry name" value="Laminin subunit gamma 2"/>
    <property type="match status" value="1"/>
</dbReference>
<name>A0A183C055_GLOPA</name>
<evidence type="ECO:0000313" key="19">
    <source>
        <dbReference type="WBParaSite" id="GPLIN_000624700"/>
    </source>
</evidence>
<evidence type="ECO:0000256" key="9">
    <source>
        <dbReference type="ARBA" id="ARBA00023157"/>
    </source>
</evidence>
<feature type="transmembrane region" description="Helical" evidence="14">
    <location>
        <begin position="179"/>
        <end position="198"/>
    </location>
</feature>
<evidence type="ECO:0000256" key="12">
    <source>
        <dbReference type="PROSITE-ProRule" id="PRU00460"/>
    </source>
</evidence>
<reference evidence="19" key="3">
    <citation type="submission" date="2016-06" db="UniProtKB">
        <authorList>
            <consortium name="WormBaseParasite"/>
        </authorList>
    </citation>
    <scope>IDENTIFICATION</scope>
</reference>
<feature type="domain" description="Laminin EGF-like" evidence="15">
    <location>
        <begin position="750"/>
        <end position="798"/>
    </location>
</feature>
<keyword evidence="7 14" id="KW-1133">Transmembrane helix</keyword>
<dbReference type="InterPro" id="IPR008211">
    <property type="entry name" value="Laminin_N"/>
</dbReference>
<feature type="transmembrane region" description="Helical" evidence="14">
    <location>
        <begin position="232"/>
        <end position="251"/>
    </location>
</feature>
<dbReference type="PRINTS" id="PR00011">
    <property type="entry name" value="EGFLAMININ"/>
</dbReference>
<dbReference type="SUPFAM" id="SSF57196">
    <property type="entry name" value="EGF/Laminin"/>
    <property type="match status" value="4"/>
</dbReference>
<evidence type="ECO:0000259" key="17">
    <source>
        <dbReference type="PROSITE" id="PS51117"/>
    </source>
</evidence>
<dbReference type="GO" id="GO:0005604">
    <property type="term" value="C:basement membrane"/>
    <property type="evidence" value="ECO:0007669"/>
    <property type="project" value="UniProtKB-ARBA"/>
</dbReference>
<feature type="domain" description="Laminin EGF-like" evidence="15">
    <location>
        <begin position="799"/>
        <end position="852"/>
    </location>
</feature>
<dbReference type="PANTHER" id="PTHR10574">
    <property type="entry name" value="NETRIN/LAMININ-RELATED"/>
    <property type="match status" value="1"/>
</dbReference>
<keyword evidence="8 14" id="KW-0472">Membrane</keyword>
<dbReference type="SMART" id="SM00136">
    <property type="entry name" value="LamNT"/>
    <property type="match status" value="1"/>
</dbReference>
<keyword evidence="11 12" id="KW-0424">Laminin EGF-like domain</keyword>
<organism evidence="18 19">
    <name type="scientific">Globodera pallida</name>
    <name type="common">Potato cyst nematode worm</name>
    <name type="synonym">Heterodera pallida</name>
    <dbReference type="NCBI Taxonomy" id="36090"/>
    <lineage>
        <taxon>Eukaryota</taxon>
        <taxon>Metazoa</taxon>
        <taxon>Ecdysozoa</taxon>
        <taxon>Nematoda</taxon>
        <taxon>Chromadorea</taxon>
        <taxon>Rhabditida</taxon>
        <taxon>Tylenchina</taxon>
        <taxon>Tylenchomorpha</taxon>
        <taxon>Tylenchoidea</taxon>
        <taxon>Heteroderidae</taxon>
        <taxon>Heteroderinae</taxon>
        <taxon>Globodera</taxon>
    </lineage>
</organism>
<proteinExistence type="predicted"/>
<feature type="transmembrane region" description="Helical" evidence="14">
    <location>
        <begin position="302"/>
        <end position="329"/>
    </location>
</feature>
<feature type="disulfide bond" evidence="12">
    <location>
        <begin position="1123"/>
        <end position="1132"/>
    </location>
</feature>
<evidence type="ECO:0000256" key="14">
    <source>
        <dbReference type="SAM" id="Phobius"/>
    </source>
</evidence>
<feature type="compositionally biased region" description="Polar residues" evidence="13">
    <location>
        <begin position="457"/>
        <end position="469"/>
    </location>
</feature>
<dbReference type="FunFam" id="2.10.25.10:FF:000094">
    <property type="entry name" value="Laminin subunit alpha-2"/>
    <property type="match status" value="1"/>
</dbReference>
<keyword evidence="5" id="KW-0732">Signal</keyword>
<feature type="domain" description="Laminin EGF-like" evidence="15">
    <location>
        <begin position="1105"/>
        <end position="1153"/>
    </location>
</feature>
<dbReference type="Gene3D" id="1.20.1540.10">
    <property type="entry name" value="Rhomboid-like"/>
    <property type="match status" value="1"/>
</dbReference>
<evidence type="ECO:0000256" key="4">
    <source>
        <dbReference type="ARBA" id="ARBA00022692"/>
    </source>
</evidence>
<dbReference type="GO" id="GO:0007411">
    <property type="term" value="P:axon guidance"/>
    <property type="evidence" value="ECO:0007669"/>
    <property type="project" value="TreeGrafter"/>
</dbReference>
<keyword evidence="10" id="KW-0325">Glycoprotein</keyword>
<dbReference type="GO" id="GO:0016020">
    <property type="term" value="C:membrane"/>
    <property type="evidence" value="ECO:0007669"/>
    <property type="project" value="UniProtKB-SubCell"/>
</dbReference>
<dbReference type="GO" id="GO:0004252">
    <property type="term" value="F:serine-type endopeptidase activity"/>
    <property type="evidence" value="ECO:0007669"/>
    <property type="project" value="InterPro"/>
</dbReference>
<evidence type="ECO:0000313" key="18">
    <source>
        <dbReference type="Proteomes" id="UP000050741"/>
    </source>
</evidence>
<evidence type="ECO:0000256" key="8">
    <source>
        <dbReference type="ARBA" id="ARBA00023136"/>
    </source>
</evidence>
<dbReference type="PROSITE" id="PS01248">
    <property type="entry name" value="EGF_LAM_1"/>
    <property type="match status" value="2"/>
</dbReference>
<evidence type="ECO:0000256" key="3">
    <source>
        <dbReference type="ARBA" id="ARBA00022525"/>
    </source>
</evidence>
<feature type="region of interest" description="Disordered" evidence="13">
    <location>
        <begin position="444"/>
        <end position="500"/>
    </location>
</feature>
<dbReference type="Pfam" id="PF00052">
    <property type="entry name" value="Laminin_B"/>
    <property type="match status" value="1"/>
</dbReference>
<keyword evidence="9 12" id="KW-1015">Disulfide bond</keyword>
<dbReference type="GO" id="GO:0005576">
    <property type="term" value="C:extracellular region"/>
    <property type="evidence" value="ECO:0007669"/>
    <property type="project" value="UniProtKB-SubCell"/>
</dbReference>
<dbReference type="InterPro" id="IPR056863">
    <property type="entry name" value="LMN_ATRN_NET-like_EGF"/>
</dbReference>
<feature type="disulfide bond" evidence="12">
    <location>
        <begin position="770"/>
        <end position="779"/>
    </location>
</feature>
<keyword evidence="4 14" id="KW-0812">Transmembrane</keyword>
<dbReference type="Gene3D" id="2.60.120.260">
    <property type="entry name" value="Galactose-binding domain-like"/>
    <property type="match status" value="2"/>
</dbReference>
<feature type="domain" description="Laminin IV type A" evidence="16">
    <location>
        <begin position="879"/>
        <end position="1070"/>
    </location>
</feature>
<dbReference type="Pfam" id="PF24973">
    <property type="entry name" value="EGF_LMN_ATRN"/>
    <property type="match status" value="2"/>
</dbReference>
<dbReference type="CDD" id="cd00055">
    <property type="entry name" value="EGF_Lam"/>
    <property type="match status" value="4"/>
</dbReference>
<accession>A0A183C055</accession>
<evidence type="ECO:0000259" key="15">
    <source>
        <dbReference type="PROSITE" id="PS50027"/>
    </source>
</evidence>
<dbReference type="SUPFAM" id="SSF144091">
    <property type="entry name" value="Rhomboid-like"/>
    <property type="match status" value="1"/>
</dbReference>
<dbReference type="PROSITE" id="PS51115">
    <property type="entry name" value="LAMININ_IVA"/>
    <property type="match status" value="1"/>
</dbReference>
<evidence type="ECO:0000256" key="13">
    <source>
        <dbReference type="SAM" id="MobiDB-lite"/>
    </source>
</evidence>
<dbReference type="Gene3D" id="2.10.25.10">
    <property type="entry name" value="Laminin"/>
    <property type="match status" value="3"/>
</dbReference>
<dbReference type="InterPro" id="IPR000034">
    <property type="entry name" value="Laminin_IV"/>
</dbReference>
<dbReference type="InterPro" id="IPR050440">
    <property type="entry name" value="Laminin/Netrin_ECM"/>
</dbReference>
<feature type="disulfide bond" evidence="12">
    <location>
        <begin position="823"/>
        <end position="832"/>
    </location>
</feature>
<dbReference type="GO" id="GO:0009888">
    <property type="term" value="P:tissue development"/>
    <property type="evidence" value="ECO:0007669"/>
    <property type="project" value="TreeGrafter"/>
</dbReference>
<evidence type="ECO:0000256" key="7">
    <source>
        <dbReference type="ARBA" id="ARBA00022989"/>
    </source>
</evidence>
<feature type="transmembrane region" description="Helical" evidence="14">
    <location>
        <begin position="336"/>
        <end position="357"/>
    </location>
</feature>
<feature type="transmembrane region" description="Helical" evidence="14">
    <location>
        <begin position="377"/>
        <end position="396"/>
    </location>
</feature>
<feature type="disulfide bond" evidence="12">
    <location>
        <begin position="782"/>
        <end position="796"/>
    </location>
</feature>
<keyword evidence="3" id="KW-0964">Secreted</keyword>
<dbReference type="PROSITE" id="PS50027">
    <property type="entry name" value="EGF_LAM_2"/>
    <property type="match status" value="3"/>
</dbReference>
<feature type="transmembrane region" description="Helical" evidence="14">
    <location>
        <begin position="139"/>
        <end position="158"/>
    </location>
</feature>
<dbReference type="Pfam" id="PF00055">
    <property type="entry name" value="Laminin_N"/>
    <property type="match status" value="2"/>
</dbReference>
<dbReference type="PANTHER" id="PTHR10574:SF435">
    <property type="entry name" value="LAMININ SUBUNIT GAMMA-1"/>
    <property type="match status" value="1"/>
</dbReference>
<dbReference type="FunFam" id="2.10.25.10:FF:000090">
    <property type="entry name" value="laminin subunit alpha"/>
    <property type="match status" value="1"/>
</dbReference>
<feature type="transmembrane region" description="Helical" evidence="14">
    <location>
        <begin position="79"/>
        <end position="101"/>
    </location>
</feature>
<dbReference type="InterPro" id="IPR035952">
    <property type="entry name" value="Rhomboid-like_sf"/>
</dbReference>
<dbReference type="PROSITE" id="PS51117">
    <property type="entry name" value="LAMININ_NTER"/>
    <property type="match status" value="1"/>
</dbReference>
<evidence type="ECO:0000256" key="11">
    <source>
        <dbReference type="ARBA" id="ARBA00023292"/>
    </source>
</evidence>
<reference evidence="18" key="1">
    <citation type="submission" date="2013-12" db="EMBL/GenBank/DDBJ databases">
        <authorList>
            <person name="Aslett M."/>
        </authorList>
    </citation>
    <scope>NUCLEOTIDE SEQUENCE [LARGE SCALE GENOMIC DNA]</scope>
    <source>
        <strain evidence="18">Lindley</strain>
    </source>
</reference>
<dbReference type="InterPro" id="IPR002049">
    <property type="entry name" value="LE_dom"/>
</dbReference>
<sequence length="1240" mass="136662">MFLARPLLKGVILCRPSSGPLCRASTSSARHFCLFGRRLTRSEMKEPLREQLQNVLSKNKEAREAPRADSIPTKPLRQVLLRGGLFYLMTNGLFFTAALLYDHKTAQYTFQWAADKVGQVITSHPQLNELDLREAATKLIWALIGVNVAVFLLWRVPALKPAMCRYFTCSVASKSVPKIVISSVLQTNGLFFTAALLYDHKTAQYTFQWAADKVGQVITSHPQLNELDLREAATKLIWALIGVNVAVFLLWRVPALKPAMCRYFTCSVASKSLCLPMFLSMFSHRDPLHLLINMYVLKKFAIAAIGLLGPAQFMAMFLTGGVFGGLLWLCHSAFMASAIPSLGASGAICAVIGYICVKLPDKPVNIIFLQMFPFFDALYGILAFETVCLLSILPLYRLVSFDHAAHIGGLLFGMFYAHYGQVNYTKAVWTRFVALQKHLNSATMNANGNKSEEGTNDGLTTSKQQQQKNAFRDGRSSAHYPKPKLETKLNSETKHEVRSPKYPKFREAKAGDEWSAWQYYSGSCRATFDLPEKAPILPVNEAMAQCTREFSDISPLRGGNVVFDTLEGRPSANNFEESEVLQDWVTATEIMLSLVRLNTRGDELFRYLGVLQSYYYAITDFAVVDDANAMGDWVTATEIMLSLVRLNTHGDELFRYLGVLQSYYYAITDFAVGGRCKCNGHANRCVNSTGTGEAQLVCDCQHNTAGVDCQQCAPFFLDRPWRRATSSEANECLPCNCNGLSNREHYCHPCQCNAIGAVDGQCDERGQCRCKAGVGGQLCDRCEAGFYDFGGSPMGCKNCQCFPAGSAFKNATSCSPIDGTCACKTKVEGVRCDKCKPGHFHLSASNPFGCAPCFCFGHSSVCSVADGFYARNISSKFFGDPEGWTSGAAALPSQSGRRAAVLLSDEQSVVRYNFAEHAIVAEQKSNRSVYFVAPGKFIGDQRFVYGQYIDFALRVSEPYACTTNEDIMLIGANGRSLTLNLASQGNPRPTDYFQNYRFRIHADPRLQWSPASHEVDFISVLSNLSEIRIKGTFSRGDVGFMSQFSMGSATDVFELDNDGIPRGRADWVERCVCPSAYSGQFCQFCRPGHKRADPFGGPLTKCVPCQCNEHAKECDAESGKCKCEHNTAGDTCAQCARGFYGNALVGKFGECRNCNCPDGGPCVLADEASGEEAVICTECPEGYGGRKGAVHVKCVIAVEMWTRMQLDNVMRSAGNAFDAIITLPVGIVNDVRPDIEFYIK</sequence>
<evidence type="ECO:0000256" key="2">
    <source>
        <dbReference type="ARBA" id="ARBA00004613"/>
    </source>
</evidence>
<protein>
    <submittedName>
        <fullName evidence="19">Rhomboid domain-containing protein</fullName>
    </submittedName>
</protein>
<comment type="caution">
    <text evidence="12">Lacks conserved residue(s) required for the propagation of feature annotation.</text>
</comment>
<evidence type="ECO:0000259" key="16">
    <source>
        <dbReference type="PROSITE" id="PS51115"/>
    </source>
</evidence>
<dbReference type="Proteomes" id="UP000050741">
    <property type="component" value="Unassembled WGS sequence"/>
</dbReference>
<comment type="subcellular location">
    <subcellularLocation>
        <location evidence="1">Membrane</location>
        <topology evidence="1">Multi-pass membrane protein</topology>
    </subcellularLocation>
    <subcellularLocation>
        <location evidence="2">Secreted</location>
    </subcellularLocation>
</comment>
<keyword evidence="18" id="KW-1185">Reference proteome</keyword>
<feature type="disulfide bond" evidence="12">
    <location>
        <begin position="750"/>
        <end position="762"/>
    </location>
</feature>
<dbReference type="SMART" id="SM00180">
    <property type="entry name" value="EGF_Lam"/>
    <property type="match status" value="4"/>
</dbReference>
<feature type="compositionally biased region" description="Basic and acidic residues" evidence="13">
    <location>
        <begin position="483"/>
        <end position="500"/>
    </location>
</feature>
<dbReference type="SMART" id="SM00281">
    <property type="entry name" value="LamB"/>
    <property type="match status" value="1"/>
</dbReference>
<evidence type="ECO:0000256" key="5">
    <source>
        <dbReference type="ARBA" id="ARBA00022729"/>
    </source>
</evidence>